<keyword evidence="1" id="KW-0812">Transmembrane</keyword>
<gene>
    <name evidence="2" type="ORF">EKPJFOCH_1737</name>
</gene>
<dbReference type="Proteomes" id="UP001055101">
    <property type="component" value="Unassembled WGS sequence"/>
</dbReference>
<feature type="transmembrane region" description="Helical" evidence="1">
    <location>
        <begin position="56"/>
        <end position="76"/>
    </location>
</feature>
<dbReference type="RefSeq" id="WP_238231596.1">
    <property type="nucleotide sequence ID" value="NZ_BPRA01000007.1"/>
</dbReference>
<accession>A0ABQ4TKU9</accession>
<keyword evidence="1" id="KW-1133">Transmembrane helix</keyword>
<keyword evidence="1" id="KW-0472">Membrane</keyword>
<organism evidence="2 3">
    <name type="scientific">Methylobacterium thuringiense</name>
    <dbReference type="NCBI Taxonomy" id="1003091"/>
    <lineage>
        <taxon>Bacteria</taxon>
        <taxon>Pseudomonadati</taxon>
        <taxon>Pseudomonadota</taxon>
        <taxon>Alphaproteobacteria</taxon>
        <taxon>Hyphomicrobiales</taxon>
        <taxon>Methylobacteriaceae</taxon>
        <taxon>Methylobacterium</taxon>
    </lineage>
</organism>
<evidence type="ECO:0000313" key="3">
    <source>
        <dbReference type="Proteomes" id="UP001055101"/>
    </source>
</evidence>
<sequence length="79" mass="8896">MTDDTPATRFDRYLAQVERDPAWQARQARIRRLTSLQKAQRTAGGRARGRRLLHPFYGGPAVGLTIVAVGLLGHWIGLW</sequence>
<evidence type="ECO:0008006" key="4">
    <source>
        <dbReference type="Google" id="ProtNLM"/>
    </source>
</evidence>
<comment type="caution">
    <text evidence="2">The sequence shown here is derived from an EMBL/GenBank/DDBJ whole genome shotgun (WGS) entry which is preliminary data.</text>
</comment>
<evidence type="ECO:0000313" key="2">
    <source>
        <dbReference type="EMBL" id="GJE55248.1"/>
    </source>
</evidence>
<proteinExistence type="predicted"/>
<name>A0ABQ4TKU9_9HYPH</name>
<evidence type="ECO:0000256" key="1">
    <source>
        <dbReference type="SAM" id="Phobius"/>
    </source>
</evidence>
<keyword evidence="3" id="KW-1185">Reference proteome</keyword>
<dbReference type="EMBL" id="BPRA01000007">
    <property type="protein sequence ID" value="GJE55248.1"/>
    <property type="molecule type" value="Genomic_DNA"/>
</dbReference>
<protein>
    <recommendedName>
        <fullName evidence="4">DUF3040 domain-containing protein</fullName>
    </recommendedName>
</protein>
<reference evidence="2" key="1">
    <citation type="journal article" date="2021" name="Front. Microbiol.">
        <title>Comprehensive Comparative Genomics and Phenotyping of Methylobacterium Species.</title>
        <authorList>
            <person name="Alessa O."/>
            <person name="Ogura Y."/>
            <person name="Fujitani Y."/>
            <person name="Takami H."/>
            <person name="Hayashi T."/>
            <person name="Sahin N."/>
            <person name="Tani A."/>
        </authorList>
    </citation>
    <scope>NUCLEOTIDE SEQUENCE</scope>
    <source>
        <strain evidence="2">DSM 23674</strain>
    </source>
</reference>
<reference evidence="2" key="2">
    <citation type="submission" date="2021-08" db="EMBL/GenBank/DDBJ databases">
        <authorList>
            <person name="Tani A."/>
            <person name="Ola A."/>
            <person name="Ogura Y."/>
            <person name="Katsura K."/>
            <person name="Hayashi T."/>
        </authorList>
    </citation>
    <scope>NUCLEOTIDE SEQUENCE</scope>
    <source>
        <strain evidence="2">DSM 23674</strain>
    </source>
</reference>